<evidence type="ECO:0000256" key="1">
    <source>
        <dbReference type="SAM" id="MobiDB-lite"/>
    </source>
</evidence>
<dbReference type="AlphaFoldDB" id="A0A4C1XVS8"/>
<reference evidence="2 3" key="1">
    <citation type="journal article" date="2019" name="Commun. Biol.">
        <title>The bagworm genome reveals a unique fibroin gene that provides high tensile strength.</title>
        <authorList>
            <person name="Kono N."/>
            <person name="Nakamura H."/>
            <person name="Ohtoshi R."/>
            <person name="Tomita M."/>
            <person name="Numata K."/>
            <person name="Arakawa K."/>
        </authorList>
    </citation>
    <scope>NUCLEOTIDE SEQUENCE [LARGE SCALE GENOMIC DNA]</scope>
</reference>
<evidence type="ECO:0000313" key="2">
    <source>
        <dbReference type="EMBL" id="GBP66359.1"/>
    </source>
</evidence>
<feature type="compositionally biased region" description="Basic residues" evidence="1">
    <location>
        <begin position="15"/>
        <end position="24"/>
    </location>
</feature>
<gene>
    <name evidence="2" type="ORF">EVAR_88469_1</name>
</gene>
<keyword evidence="3" id="KW-1185">Reference proteome</keyword>
<feature type="region of interest" description="Disordered" evidence="1">
    <location>
        <begin position="1"/>
        <end position="27"/>
    </location>
</feature>
<comment type="caution">
    <text evidence="2">The sequence shown here is derived from an EMBL/GenBank/DDBJ whole genome shotgun (WGS) entry which is preliminary data.</text>
</comment>
<organism evidence="2 3">
    <name type="scientific">Eumeta variegata</name>
    <name type="common">Bagworm moth</name>
    <name type="synonym">Eumeta japonica</name>
    <dbReference type="NCBI Taxonomy" id="151549"/>
    <lineage>
        <taxon>Eukaryota</taxon>
        <taxon>Metazoa</taxon>
        <taxon>Ecdysozoa</taxon>
        <taxon>Arthropoda</taxon>
        <taxon>Hexapoda</taxon>
        <taxon>Insecta</taxon>
        <taxon>Pterygota</taxon>
        <taxon>Neoptera</taxon>
        <taxon>Endopterygota</taxon>
        <taxon>Lepidoptera</taxon>
        <taxon>Glossata</taxon>
        <taxon>Ditrysia</taxon>
        <taxon>Tineoidea</taxon>
        <taxon>Psychidae</taxon>
        <taxon>Oiketicinae</taxon>
        <taxon>Eumeta</taxon>
    </lineage>
</organism>
<sequence>MDVIKHRAPAARAGARGRRGRGRRRQEEAVVKFRTKSRFVLCDSPRFRAEAILYHNFEFEIEELGILSLHAGSNAGRELLMTVFINVMITSGTYTLKCCPKHETSEII</sequence>
<dbReference type="Proteomes" id="UP000299102">
    <property type="component" value="Unassembled WGS sequence"/>
</dbReference>
<proteinExistence type="predicted"/>
<name>A0A4C1XVS8_EUMVA</name>
<accession>A0A4C1XVS8</accession>
<dbReference type="EMBL" id="BGZK01000955">
    <property type="protein sequence ID" value="GBP66359.1"/>
    <property type="molecule type" value="Genomic_DNA"/>
</dbReference>
<protein>
    <submittedName>
        <fullName evidence="2">Uncharacterized protein</fullName>
    </submittedName>
</protein>
<evidence type="ECO:0000313" key="3">
    <source>
        <dbReference type="Proteomes" id="UP000299102"/>
    </source>
</evidence>